<proteinExistence type="predicted"/>
<organism evidence="1 2">
    <name type="scientific">Shewanella algidipiscicola</name>
    <dbReference type="NCBI Taxonomy" id="614070"/>
    <lineage>
        <taxon>Bacteria</taxon>
        <taxon>Pseudomonadati</taxon>
        <taxon>Pseudomonadota</taxon>
        <taxon>Gammaproteobacteria</taxon>
        <taxon>Alteromonadales</taxon>
        <taxon>Shewanellaceae</taxon>
        <taxon>Shewanella</taxon>
    </lineage>
</organism>
<dbReference type="EMBL" id="BPFB01000008">
    <property type="protein sequence ID" value="GIU44278.1"/>
    <property type="molecule type" value="Genomic_DNA"/>
</dbReference>
<name>A0ABQ4PA01_9GAMM</name>
<sequence length="83" mass="9346">MEKVRRHQHSVDVIVVEPLFNNGKSSLAYITYDIYGRGEDLKRTPDANFVLESAGSLVVLTARYRGAGRVMIVMTNGFDSLWL</sequence>
<dbReference type="Proteomes" id="UP000761574">
    <property type="component" value="Unassembled WGS sequence"/>
</dbReference>
<keyword evidence="2" id="KW-1185">Reference proteome</keyword>
<protein>
    <submittedName>
        <fullName evidence="1">Uncharacterized protein</fullName>
    </submittedName>
</protein>
<comment type="caution">
    <text evidence="1">The sequence shown here is derived from an EMBL/GenBank/DDBJ whole genome shotgun (WGS) entry which is preliminary data.</text>
</comment>
<gene>
    <name evidence="1" type="ORF">TUM4630_09580</name>
</gene>
<evidence type="ECO:0000313" key="1">
    <source>
        <dbReference type="EMBL" id="GIU44278.1"/>
    </source>
</evidence>
<reference evidence="1 2" key="1">
    <citation type="submission" date="2021-05" db="EMBL/GenBank/DDBJ databases">
        <title>Molecular characterization for Shewanella algae harboring chromosomal blaOXA-55-like strains isolated from clinical and environment sample.</title>
        <authorList>
            <person name="Ohama Y."/>
            <person name="Aoki K."/>
            <person name="Harada S."/>
            <person name="Moriya K."/>
            <person name="Ishii Y."/>
            <person name="Tateda K."/>
        </authorList>
    </citation>
    <scope>NUCLEOTIDE SEQUENCE [LARGE SCALE GENOMIC DNA]</scope>
    <source>
        <strain evidence="1 2">LMG 23746</strain>
    </source>
</reference>
<evidence type="ECO:0000313" key="2">
    <source>
        <dbReference type="Proteomes" id="UP000761574"/>
    </source>
</evidence>
<accession>A0ABQ4PA01</accession>